<dbReference type="Proteomes" id="UP000464178">
    <property type="component" value="Chromosome"/>
</dbReference>
<proteinExistence type="predicted"/>
<evidence type="ECO:0000313" key="3">
    <source>
        <dbReference type="Proteomes" id="UP000464178"/>
    </source>
</evidence>
<dbReference type="AlphaFoldDB" id="A0A6P2CV13"/>
<name>A0A6P2CV13_9BACT</name>
<protein>
    <recommendedName>
        <fullName evidence="4">Tetratricopeptide repeat protein</fullName>
    </recommendedName>
</protein>
<keyword evidence="3" id="KW-1185">Reference proteome</keyword>
<gene>
    <name evidence="2" type="ORF">SOIL9_52970</name>
</gene>
<organism evidence="2 3">
    <name type="scientific">Gemmata massiliana</name>
    <dbReference type="NCBI Taxonomy" id="1210884"/>
    <lineage>
        <taxon>Bacteria</taxon>
        <taxon>Pseudomonadati</taxon>
        <taxon>Planctomycetota</taxon>
        <taxon>Planctomycetia</taxon>
        <taxon>Gemmatales</taxon>
        <taxon>Gemmataceae</taxon>
        <taxon>Gemmata</taxon>
    </lineage>
</organism>
<evidence type="ECO:0008006" key="4">
    <source>
        <dbReference type="Google" id="ProtNLM"/>
    </source>
</evidence>
<feature type="compositionally biased region" description="Basic and acidic residues" evidence="1">
    <location>
        <begin position="1"/>
        <end position="11"/>
    </location>
</feature>
<dbReference type="SUPFAM" id="SSF48452">
    <property type="entry name" value="TPR-like"/>
    <property type="match status" value="2"/>
</dbReference>
<dbReference type="EMBL" id="LR593886">
    <property type="protein sequence ID" value="VTR92417.1"/>
    <property type="molecule type" value="Genomic_DNA"/>
</dbReference>
<feature type="region of interest" description="Disordered" evidence="1">
    <location>
        <begin position="1"/>
        <end position="21"/>
    </location>
</feature>
<evidence type="ECO:0000256" key="1">
    <source>
        <dbReference type="SAM" id="MobiDB-lite"/>
    </source>
</evidence>
<reference evidence="2 3" key="1">
    <citation type="submission" date="2019-05" db="EMBL/GenBank/DDBJ databases">
        <authorList>
            <consortium name="Science for Life Laboratories"/>
        </authorList>
    </citation>
    <scope>NUCLEOTIDE SEQUENCE [LARGE SCALE GENOMIC DNA]</scope>
    <source>
        <strain evidence="2">Soil9</strain>
    </source>
</reference>
<sequence>MRDDPLKERFPDLQPGKRPGSLSTVNGFGMGLVGRRDDDPETGTYVVTHVFRALFIPILAVGAYRVADAQGGGWYCLGKVPLSPFARVWNVVLALIVVGAIGDIWWNSHTHSPEYLAGQKLKQADEAAAAGHGGEAARLCREVMDSKTSKADEGRTKLAGFIENPPGAPTEAAPVYQIAADLQRENRCPVPDLFDKGTALATRHAADDPAAALALLEVIAAFAPDPAAELALRGDLLEKLLARHPDDPKIASRLATVYEEKGERQKCEKLLAPFENRLGTLDGAALLGRIHSAAGRFDKAHELLAPFVAARLPALREAEQSFKSAYSAAEDRVVATLKGGKAPGFDYGRYERAQKAEQQTMISAYIDDQLKDDASLRGARQKLMAERGVVGAVVDLGLVQLQRAQGMADPAARKTELEAAEKTFLSVRGFAGENNEYRLSLGQVYYWLGRPDEGKKLFDAILRGAKTTANLLMVAHVLREVGDTTAARKYAEEAFNQEVDGALKHAAAHSRAVQFTDLDDEILWLGRCAPTSREIQASLAQARGHRAERDGNDAAATDHYRQAVRIYSELPDNSATLNNSALAHFALFRVTLDRAEFTRGADKLDRSIALNPTSAVSLLNAASLVSDSAARDTVGKEVDFRALKSPPAWEVVAYLYRTPAERAAVADRIAKHPGFVKARAYAEKLLVLSPKRDDPYQVLSGLFEQTYDVAALKSLAARASKIEFDLGDDVRKYQEYLAGKDEAKKIEESRAYVTRTTEALTAARALDKRTFAVAVGRYVRAKSAAWLLGQPVDADELVKLADEAHTAAPSAGAESTLQTALTLRAHLALIRDDAGYAAMAKRTHRSFATSLVGYSLTVDGPHRAKALQNADVKRLAVMAEDDFRREPDRATANAWVFLKAIGSSLANQAGEKAKANELARARSELARATAPYSAGTAFDEYWNLLLAGKDADAKKVITALGAKGVPVP</sequence>
<dbReference type="Gene3D" id="1.25.40.10">
    <property type="entry name" value="Tetratricopeptide repeat domain"/>
    <property type="match status" value="2"/>
</dbReference>
<dbReference type="KEGG" id="gms:SOIL9_52970"/>
<dbReference type="RefSeq" id="WP_162667288.1">
    <property type="nucleotide sequence ID" value="NZ_LR593886.1"/>
</dbReference>
<dbReference type="InterPro" id="IPR011990">
    <property type="entry name" value="TPR-like_helical_dom_sf"/>
</dbReference>
<accession>A0A6P2CV13</accession>
<evidence type="ECO:0000313" key="2">
    <source>
        <dbReference type="EMBL" id="VTR92417.1"/>
    </source>
</evidence>